<dbReference type="SUPFAM" id="SSF51445">
    <property type="entry name" value="(Trans)glycosidases"/>
    <property type="match status" value="1"/>
</dbReference>
<evidence type="ECO:0000256" key="1">
    <source>
        <dbReference type="SAM" id="MobiDB-lite"/>
    </source>
</evidence>
<protein>
    <recommendedName>
        <fullName evidence="2">GH18 domain-containing protein</fullName>
    </recommendedName>
</protein>
<proteinExistence type="predicted"/>
<sequence>MPPITPGLPPLPRLITYYQTHHDPTGAHISVLPLLTQPGIRLSHLILAAIHLNSCPGDITLNDHPPSHPCYTTLWAELRVLQASGVRVLGMLGGAAKGTFTRLDYPGPDPDPDPDQFEAYYQPLAALVRARALDGLDLDVEEPMSLPGMLRLVDRLRGDFGPGFLITLAPVAAALLDARHNLSGFDYRALEAARGPDIAWYHAQFYCGWGDGSSPLMYHAILARGWLRPEKLVVGLVTNPENGAGFVPWHLVANVLPLLVRRHPGFGGVMGWEYFNALPGGRERPWEWARYMTGFLRGEEVMLEDVLKLSREEGGMGEAPAGNAAQVVVEEAASHGKAAEVDEDPDEPAVGDTPVPEAFEYYSDASEEVPGTQK</sequence>
<feature type="region of interest" description="Disordered" evidence="1">
    <location>
        <begin position="331"/>
        <end position="355"/>
    </location>
</feature>
<dbReference type="InterPro" id="IPR001223">
    <property type="entry name" value="Glyco_hydro18_cat"/>
</dbReference>
<accession>A0AAD9I580</accession>
<comment type="caution">
    <text evidence="3">The sequence shown here is derived from an EMBL/GenBank/DDBJ whole genome shotgun (WGS) entry which is preliminary data.</text>
</comment>
<dbReference type="EMBL" id="JAQQPM010000005">
    <property type="protein sequence ID" value="KAK2071464.1"/>
    <property type="molecule type" value="Genomic_DNA"/>
</dbReference>
<dbReference type="InterPro" id="IPR050542">
    <property type="entry name" value="Glycosyl_Hydrlase18_Chitinase"/>
</dbReference>
<dbReference type="PANTHER" id="PTHR45708:SF60">
    <property type="entry name" value="III CHITINASE, PUTATIVE (AFU_ORTHOLOGUE AFUA_5G03850)-RELATED"/>
    <property type="match status" value="1"/>
</dbReference>
<dbReference type="Gene3D" id="3.20.20.80">
    <property type="entry name" value="Glycosidases"/>
    <property type="match status" value="1"/>
</dbReference>
<dbReference type="Proteomes" id="UP001217918">
    <property type="component" value="Unassembled WGS sequence"/>
</dbReference>
<evidence type="ECO:0000313" key="4">
    <source>
        <dbReference type="Proteomes" id="UP001217918"/>
    </source>
</evidence>
<gene>
    <name evidence="3" type="ORF">P8C59_005886</name>
</gene>
<name>A0AAD9I580_9PEZI</name>
<feature type="domain" description="GH18" evidence="2">
    <location>
        <begin position="12"/>
        <end position="299"/>
    </location>
</feature>
<dbReference type="PROSITE" id="PS51910">
    <property type="entry name" value="GH18_2"/>
    <property type="match status" value="1"/>
</dbReference>
<dbReference type="PANTHER" id="PTHR45708">
    <property type="entry name" value="ENDOCHITINASE"/>
    <property type="match status" value="1"/>
</dbReference>
<dbReference type="AlphaFoldDB" id="A0AAD9I580"/>
<keyword evidence="4" id="KW-1185">Reference proteome</keyword>
<dbReference type="GO" id="GO:0004568">
    <property type="term" value="F:chitinase activity"/>
    <property type="evidence" value="ECO:0007669"/>
    <property type="project" value="TreeGrafter"/>
</dbReference>
<reference evidence="3" key="1">
    <citation type="journal article" date="2023" name="Mol. Plant Microbe Interact.">
        <title>Elucidating the Obligate Nature and Biological Capacity of an Invasive Fungal Corn Pathogen.</title>
        <authorList>
            <person name="MacCready J.S."/>
            <person name="Roggenkamp E.M."/>
            <person name="Gdanetz K."/>
            <person name="Chilvers M.I."/>
        </authorList>
    </citation>
    <scope>NUCLEOTIDE SEQUENCE</scope>
    <source>
        <strain evidence="3">PM02</strain>
    </source>
</reference>
<evidence type="ECO:0000313" key="3">
    <source>
        <dbReference type="EMBL" id="KAK2071464.1"/>
    </source>
</evidence>
<organism evidence="3 4">
    <name type="scientific">Phyllachora maydis</name>
    <dbReference type="NCBI Taxonomy" id="1825666"/>
    <lineage>
        <taxon>Eukaryota</taxon>
        <taxon>Fungi</taxon>
        <taxon>Dikarya</taxon>
        <taxon>Ascomycota</taxon>
        <taxon>Pezizomycotina</taxon>
        <taxon>Sordariomycetes</taxon>
        <taxon>Sordariomycetidae</taxon>
        <taxon>Phyllachorales</taxon>
        <taxon>Phyllachoraceae</taxon>
        <taxon>Phyllachora</taxon>
    </lineage>
</organism>
<dbReference type="GO" id="GO:0005576">
    <property type="term" value="C:extracellular region"/>
    <property type="evidence" value="ECO:0007669"/>
    <property type="project" value="TreeGrafter"/>
</dbReference>
<evidence type="ECO:0000259" key="2">
    <source>
        <dbReference type="PROSITE" id="PS51910"/>
    </source>
</evidence>
<dbReference type="GO" id="GO:0005975">
    <property type="term" value="P:carbohydrate metabolic process"/>
    <property type="evidence" value="ECO:0007669"/>
    <property type="project" value="InterPro"/>
</dbReference>
<dbReference type="InterPro" id="IPR017853">
    <property type="entry name" value="GH"/>
</dbReference>